<evidence type="ECO:0000256" key="5">
    <source>
        <dbReference type="ARBA" id="ARBA00023295"/>
    </source>
</evidence>
<gene>
    <name evidence="8" type="ORF">SVUK_LOCUS9802</name>
</gene>
<dbReference type="EC" id="3.2.1.28" evidence="2 6"/>
<evidence type="ECO:0000256" key="4">
    <source>
        <dbReference type="ARBA" id="ARBA00022801"/>
    </source>
</evidence>
<dbReference type="SUPFAM" id="SSF48208">
    <property type="entry name" value="Six-hairpin glycosidases"/>
    <property type="match status" value="1"/>
</dbReference>
<protein>
    <recommendedName>
        <fullName evidence="3 6">Trehalase</fullName>
        <ecNumber evidence="2 6">3.2.1.28</ecNumber>
    </recommendedName>
    <alternativeName>
        <fullName evidence="6">Alpha-trehalose glucohydrolase</fullName>
    </alternativeName>
</protein>
<keyword evidence="9" id="KW-1185">Reference proteome</keyword>
<dbReference type="Proteomes" id="UP000270094">
    <property type="component" value="Unassembled WGS sequence"/>
</dbReference>
<keyword evidence="5 6" id="KW-0326">Glycosidase</keyword>
<name>A0A3P7JA49_STRVU</name>
<evidence type="ECO:0000256" key="6">
    <source>
        <dbReference type="RuleBase" id="RU361180"/>
    </source>
</evidence>
<dbReference type="PRINTS" id="PR00744">
    <property type="entry name" value="GLHYDRLASE37"/>
</dbReference>
<keyword evidence="4 6" id="KW-0378">Hydrolase</keyword>
<dbReference type="Pfam" id="PF01204">
    <property type="entry name" value="Trehalase"/>
    <property type="match status" value="2"/>
</dbReference>
<keyword evidence="7" id="KW-1133">Transmembrane helix</keyword>
<dbReference type="InterPro" id="IPR001661">
    <property type="entry name" value="Glyco_hydro_37"/>
</dbReference>
<dbReference type="PANTHER" id="PTHR23403:SF3">
    <property type="entry name" value="TREHALASE"/>
    <property type="match status" value="1"/>
</dbReference>
<sequence>MILIKGCPLIELHDLTIITITSVDIWYTVSVIRSPLHVNCTVSLCGGELAPIYCHGDIITNAWRFGLQDICPGTRMRLNPKEILRNFERLEYPIEKKTFEAFCRLNFVNVPYLINVSLPDYKARPRFLDLIQRKDHLKLAESVHFLWNKLARKFTDDVLVNTSFYPIVPVNNNFIVPGGRFQIFFYWDSYWILKGLSSLLNNPGLYLSELISTAKGMIQNFADVIYRNGFIPNSGSIQLSRRSQPPLFVQMVKDYFAVTKNLESLRRWMPSMDKEMQWWIDKRSVNIELPSKRTVFMFLYRTETNCPRPENYLSDYLLGMNNTDPLRTWTAMSTACEIWRLFSMSKWYHEKYHALLSDIHLLSWNEDEGVWFDYDLQLNKQRKAFYPSNVFPLLLPEMHSFAGRVYTYLEKEEVYKYPGKNYNFTNSTSALGGIPSTLPALETSEQWDFPNVWAPTEHLFIQSLFISQHTGLQQRAIEEADKFINTVFNGLFNPEEGTPAGLWEKYDARSSKGKPGDGGEYIVQEGFGWTNGVVMDLINMMNVQRGSIRAAGMSFLEEPGRSWLVIMVIGVLLVLAAFAVCGHFGYAGFGRDRLIHVREPSSRRLLEDSDSSE</sequence>
<proteinExistence type="inferred from homology"/>
<dbReference type="InterPro" id="IPR018232">
    <property type="entry name" value="Glyco_hydro_37_CS"/>
</dbReference>
<evidence type="ECO:0000313" key="8">
    <source>
        <dbReference type="EMBL" id="VDM74804.1"/>
    </source>
</evidence>
<keyword evidence="7" id="KW-0472">Membrane</keyword>
<comment type="catalytic activity">
    <reaction evidence="6">
        <text>alpha,alpha-trehalose + H2O = alpha-D-glucose + beta-D-glucose</text>
        <dbReference type="Rhea" id="RHEA:32675"/>
        <dbReference type="ChEBI" id="CHEBI:15377"/>
        <dbReference type="ChEBI" id="CHEBI:15903"/>
        <dbReference type="ChEBI" id="CHEBI:16551"/>
        <dbReference type="ChEBI" id="CHEBI:17925"/>
        <dbReference type="EC" id="3.2.1.28"/>
    </reaction>
</comment>
<comment type="similarity">
    <text evidence="1 6">Belongs to the glycosyl hydrolase 37 family.</text>
</comment>
<dbReference type="PANTHER" id="PTHR23403">
    <property type="entry name" value="TREHALASE"/>
    <property type="match status" value="1"/>
</dbReference>
<dbReference type="EMBL" id="UYYB01094655">
    <property type="protein sequence ID" value="VDM74804.1"/>
    <property type="molecule type" value="Genomic_DNA"/>
</dbReference>
<dbReference type="AlphaFoldDB" id="A0A3P7JA49"/>
<dbReference type="InterPro" id="IPR012341">
    <property type="entry name" value="6hp_glycosidase-like_sf"/>
</dbReference>
<dbReference type="OrthoDB" id="3542292at2759"/>
<feature type="transmembrane region" description="Helical" evidence="7">
    <location>
        <begin position="563"/>
        <end position="589"/>
    </location>
</feature>
<dbReference type="GO" id="GO:0005993">
    <property type="term" value="P:trehalose catabolic process"/>
    <property type="evidence" value="ECO:0007669"/>
    <property type="project" value="TreeGrafter"/>
</dbReference>
<evidence type="ECO:0000256" key="3">
    <source>
        <dbReference type="ARBA" id="ARBA00019905"/>
    </source>
</evidence>
<keyword evidence="7" id="KW-0812">Transmembrane</keyword>
<accession>A0A3P7JA49</accession>
<dbReference type="PROSITE" id="PS00928">
    <property type="entry name" value="TREHALASE_2"/>
    <property type="match status" value="1"/>
</dbReference>
<evidence type="ECO:0000256" key="1">
    <source>
        <dbReference type="ARBA" id="ARBA00005615"/>
    </source>
</evidence>
<dbReference type="Gene3D" id="1.50.10.10">
    <property type="match status" value="1"/>
</dbReference>
<evidence type="ECO:0000256" key="2">
    <source>
        <dbReference type="ARBA" id="ARBA00012757"/>
    </source>
</evidence>
<dbReference type="InterPro" id="IPR008928">
    <property type="entry name" value="6-hairpin_glycosidase_sf"/>
</dbReference>
<evidence type="ECO:0000256" key="7">
    <source>
        <dbReference type="SAM" id="Phobius"/>
    </source>
</evidence>
<dbReference type="GO" id="GO:0004555">
    <property type="term" value="F:alpha,alpha-trehalase activity"/>
    <property type="evidence" value="ECO:0007669"/>
    <property type="project" value="UniProtKB-EC"/>
</dbReference>
<evidence type="ECO:0000313" key="9">
    <source>
        <dbReference type="Proteomes" id="UP000270094"/>
    </source>
</evidence>
<organism evidence="8 9">
    <name type="scientific">Strongylus vulgaris</name>
    <name type="common">Blood worm</name>
    <dbReference type="NCBI Taxonomy" id="40348"/>
    <lineage>
        <taxon>Eukaryota</taxon>
        <taxon>Metazoa</taxon>
        <taxon>Ecdysozoa</taxon>
        <taxon>Nematoda</taxon>
        <taxon>Chromadorea</taxon>
        <taxon>Rhabditida</taxon>
        <taxon>Rhabditina</taxon>
        <taxon>Rhabditomorpha</taxon>
        <taxon>Strongyloidea</taxon>
        <taxon>Strongylidae</taxon>
        <taxon>Strongylus</taxon>
    </lineage>
</organism>
<reference evidence="8 9" key="1">
    <citation type="submission" date="2018-11" db="EMBL/GenBank/DDBJ databases">
        <authorList>
            <consortium name="Pathogen Informatics"/>
        </authorList>
    </citation>
    <scope>NUCLEOTIDE SEQUENCE [LARGE SCALE GENOMIC DNA]</scope>
</reference>